<reference evidence="2 3" key="1">
    <citation type="submission" date="2018-07" db="EMBL/GenBank/DDBJ databases">
        <title>The complete nuclear genome of the prasinophyte Chloropicon primus (CCMP1205).</title>
        <authorList>
            <person name="Pombert J.-F."/>
            <person name="Otis C."/>
            <person name="Turmel M."/>
            <person name="Lemieux C."/>
        </authorList>
    </citation>
    <scope>NUCLEOTIDE SEQUENCE [LARGE SCALE GENOMIC DNA]</scope>
    <source>
        <strain evidence="2 3">CCMP1205</strain>
    </source>
</reference>
<feature type="domain" description="Origin recognition complex subunit 5 C-terminal" evidence="1">
    <location>
        <begin position="292"/>
        <end position="456"/>
    </location>
</feature>
<dbReference type="InterPro" id="IPR047088">
    <property type="entry name" value="ORC5_C"/>
</dbReference>
<dbReference type="GO" id="GO:0006270">
    <property type="term" value="P:DNA replication initiation"/>
    <property type="evidence" value="ECO:0007669"/>
    <property type="project" value="TreeGrafter"/>
</dbReference>
<proteinExistence type="predicted"/>
<dbReference type="AlphaFoldDB" id="A0A5B8MXZ6"/>
<dbReference type="InterPro" id="IPR020796">
    <property type="entry name" value="ORC5"/>
</dbReference>
<dbReference type="STRING" id="1764295.A0A5B8MXZ6"/>
<protein>
    <submittedName>
        <fullName evidence="2">Subunit 5 of origin of replication complex</fullName>
    </submittedName>
</protein>
<gene>
    <name evidence="2" type="ORF">A3770_17p79710</name>
</gene>
<dbReference type="GO" id="GO:0003688">
    <property type="term" value="F:DNA replication origin binding"/>
    <property type="evidence" value="ECO:0007669"/>
    <property type="project" value="TreeGrafter"/>
</dbReference>
<dbReference type="PANTHER" id="PTHR12705">
    <property type="entry name" value="ORIGIN RECOGNITION COMPLEX SUBUNIT 5"/>
    <property type="match status" value="1"/>
</dbReference>
<name>A0A5B8MXZ6_9CHLO</name>
<sequence length="459" mass="51502">MVVREVLGSIERPFAWTSARACATTKNIIASGLTQLREQGWLPEMGGKRGGLLCNGPADLLNVLKASRNSKSTAYWVIDDVETLTEGARSTEGTKFLQFLVQLKQFQIRCKLCIILISRVSWDSFQQGSSYEENGPTSLFFPAYTVQQLQEILLSEREVLIPKLSPSELLSGAVALSSEEEKEKQWKRFLNIVVPSVSQCTNSIHMLRYLSSKLFGSYACDDGAEGKRFKPKLQKVIQHMRAKGISNVTLAEFFERERVLEQQSSKDGGDAEITFGCEAVPDLHSQAFVTSMPYMGKMILLAAYIAGWNPHTSDNRIFGRTKTVKRRRKDPLLMNKKAEKIQEAKLGGPGTFTVERLVSILKSLFKLEGDYLEDSDLLDKLEESGDTDYEDYLRTKVHSQETYQIIKTFTSQSLLSPGSVESASMCCEHYRLQCNLKEAAALKIAKGLGINLHDYLVYI</sequence>
<dbReference type="OrthoDB" id="365981at2759"/>
<keyword evidence="3" id="KW-1185">Reference proteome</keyword>
<dbReference type="Pfam" id="PF14630">
    <property type="entry name" value="ORC5_C"/>
    <property type="match status" value="1"/>
</dbReference>
<evidence type="ECO:0000313" key="2">
    <source>
        <dbReference type="EMBL" id="QDZ25453.1"/>
    </source>
</evidence>
<dbReference type="PANTHER" id="PTHR12705:SF0">
    <property type="entry name" value="ORIGIN RECOGNITION COMPLEX SUBUNIT 5"/>
    <property type="match status" value="1"/>
</dbReference>
<organism evidence="2 3">
    <name type="scientific">Chloropicon primus</name>
    <dbReference type="NCBI Taxonomy" id="1764295"/>
    <lineage>
        <taxon>Eukaryota</taxon>
        <taxon>Viridiplantae</taxon>
        <taxon>Chlorophyta</taxon>
        <taxon>Chloropicophyceae</taxon>
        <taxon>Chloropicales</taxon>
        <taxon>Chloropicaceae</taxon>
        <taxon>Chloropicon</taxon>
    </lineage>
</organism>
<dbReference type="GO" id="GO:0005664">
    <property type="term" value="C:nuclear origin of replication recognition complex"/>
    <property type="evidence" value="ECO:0007669"/>
    <property type="project" value="TreeGrafter"/>
</dbReference>
<dbReference type="Proteomes" id="UP000316726">
    <property type="component" value="Chromosome 17"/>
</dbReference>
<evidence type="ECO:0000313" key="3">
    <source>
        <dbReference type="Proteomes" id="UP000316726"/>
    </source>
</evidence>
<accession>A0A5B8MXZ6</accession>
<evidence type="ECO:0000259" key="1">
    <source>
        <dbReference type="Pfam" id="PF14630"/>
    </source>
</evidence>
<dbReference type="EMBL" id="CP031050">
    <property type="protein sequence ID" value="QDZ25453.1"/>
    <property type="molecule type" value="Genomic_DNA"/>
</dbReference>